<dbReference type="EMBL" id="AZIM01003679">
    <property type="protein sequence ID" value="ETE61745.1"/>
    <property type="molecule type" value="Genomic_DNA"/>
</dbReference>
<comment type="caution">
    <text evidence="2">The sequence shown here is derived from an EMBL/GenBank/DDBJ whole genome shotgun (WGS) entry which is preliminary data.</text>
</comment>
<feature type="non-terminal residue" evidence="2">
    <location>
        <position position="1"/>
    </location>
</feature>
<protein>
    <submittedName>
        <fullName evidence="2">Uncharacterized protein</fullName>
    </submittedName>
</protein>
<evidence type="ECO:0000313" key="2">
    <source>
        <dbReference type="EMBL" id="ETE61745.1"/>
    </source>
</evidence>
<sequence>MLGDSPVSPREEVAWRKGEEAAARARRWIVPDLHCLSKVSVRGGRGGKARAQTPQDSPPDFGGSCVARGGARGLSPRRGVLLWSAEEGIGEKKPCLRGKVAQAPLSGPGEEILETRGQILKKSRLPLLTLLRRPLRAFCWLSQRIQPFPSMGLGSGGALPTIQPGDCFFFF</sequence>
<organism evidence="2 3">
    <name type="scientific">Ophiophagus hannah</name>
    <name type="common">King cobra</name>
    <name type="synonym">Naja hannah</name>
    <dbReference type="NCBI Taxonomy" id="8665"/>
    <lineage>
        <taxon>Eukaryota</taxon>
        <taxon>Metazoa</taxon>
        <taxon>Chordata</taxon>
        <taxon>Craniata</taxon>
        <taxon>Vertebrata</taxon>
        <taxon>Euteleostomi</taxon>
        <taxon>Lepidosauria</taxon>
        <taxon>Squamata</taxon>
        <taxon>Bifurcata</taxon>
        <taxon>Unidentata</taxon>
        <taxon>Episquamata</taxon>
        <taxon>Toxicofera</taxon>
        <taxon>Serpentes</taxon>
        <taxon>Colubroidea</taxon>
        <taxon>Elapidae</taxon>
        <taxon>Elapinae</taxon>
        <taxon>Ophiophagus</taxon>
    </lineage>
</organism>
<evidence type="ECO:0000256" key="1">
    <source>
        <dbReference type="SAM" id="MobiDB-lite"/>
    </source>
</evidence>
<keyword evidence="3" id="KW-1185">Reference proteome</keyword>
<evidence type="ECO:0000313" key="3">
    <source>
        <dbReference type="Proteomes" id="UP000018936"/>
    </source>
</evidence>
<gene>
    <name evidence="2" type="ORF">L345_12503</name>
</gene>
<dbReference type="AlphaFoldDB" id="V8NI42"/>
<reference evidence="2 3" key="1">
    <citation type="journal article" date="2013" name="Proc. Natl. Acad. Sci. U.S.A.">
        <title>The king cobra genome reveals dynamic gene evolution and adaptation in the snake venom system.</title>
        <authorList>
            <person name="Vonk F.J."/>
            <person name="Casewell N.R."/>
            <person name="Henkel C.V."/>
            <person name="Heimberg A.M."/>
            <person name="Jansen H.J."/>
            <person name="McCleary R.J."/>
            <person name="Kerkkamp H.M."/>
            <person name="Vos R.A."/>
            <person name="Guerreiro I."/>
            <person name="Calvete J.J."/>
            <person name="Wuster W."/>
            <person name="Woods A.E."/>
            <person name="Logan J.M."/>
            <person name="Harrison R.A."/>
            <person name="Castoe T.A."/>
            <person name="de Koning A.P."/>
            <person name="Pollock D.D."/>
            <person name="Yandell M."/>
            <person name="Calderon D."/>
            <person name="Renjifo C."/>
            <person name="Currier R.B."/>
            <person name="Salgado D."/>
            <person name="Pla D."/>
            <person name="Sanz L."/>
            <person name="Hyder A.S."/>
            <person name="Ribeiro J.M."/>
            <person name="Arntzen J.W."/>
            <person name="van den Thillart G.E."/>
            <person name="Boetzer M."/>
            <person name="Pirovano W."/>
            <person name="Dirks R.P."/>
            <person name="Spaink H.P."/>
            <person name="Duboule D."/>
            <person name="McGlinn E."/>
            <person name="Kini R.M."/>
            <person name="Richardson M.K."/>
        </authorList>
    </citation>
    <scope>NUCLEOTIDE SEQUENCE</scope>
    <source>
        <tissue evidence="2">Blood</tissue>
    </source>
</reference>
<proteinExistence type="predicted"/>
<feature type="region of interest" description="Disordered" evidence="1">
    <location>
        <begin position="41"/>
        <end position="63"/>
    </location>
</feature>
<name>V8NI42_OPHHA</name>
<dbReference type="Proteomes" id="UP000018936">
    <property type="component" value="Unassembled WGS sequence"/>
</dbReference>
<accession>V8NI42</accession>